<evidence type="ECO:0000256" key="1">
    <source>
        <dbReference type="SAM" id="SignalP"/>
    </source>
</evidence>
<dbReference type="STRING" id="569882.SAMN04490248_106151"/>
<evidence type="ECO:0000313" key="3">
    <source>
        <dbReference type="Proteomes" id="UP000198893"/>
    </source>
</evidence>
<dbReference type="PROSITE" id="PS51257">
    <property type="entry name" value="PROKAR_LIPOPROTEIN"/>
    <property type="match status" value="1"/>
</dbReference>
<dbReference type="Proteomes" id="UP000198893">
    <property type="component" value="Unassembled WGS sequence"/>
</dbReference>
<dbReference type="Pfam" id="PF11150">
    <property type="entry name" value="DUF2927"/>
    <property type="match status" value="1"/>
</dbReference>
<sequence>MKRPRALLLGLGLGLGLALAACGPVPVGDMPSRAVIADSTLPPMKRFSRARPTPPERSNHEIARDFLDLSFALENGRSLPRLTRFEQPITVRVTGRAPRSLRSDLTALIARLRDEARIDIREVSGTSANITIEAVTGSQIRQSLPQAACFVVPNVTSLADFRSARRASRTNWSLLEKRERLAIFVPADSSPQETRDCLQEELAQAIGPLNDLYRLPDSVFNDDNMHAVLTGFDMLILRTYYDPALQNGMTRDQVAARLPAILARLNPAGEGRGSDPLPATPRAWIDAVQTALGPDVSNAQRRSAAARALRIAEQTNLRDHRRGFSHYILGRLLQSHDADRAHTEFALADHYFTRARATGPHRAFVATQLAAYELSSGRGKDAIDRLTPHLPQAARYENAALLATLMLLNAEALELAGRASEARSVRLDSLGWARYGFGADWAVRAKQHEISGLSPLKRGF</sequence>
<evidence type="ECO:0008006" key="4">
    <source>
        <dbReference type="Google" id="ProtNLM"/>
    </source>
</evidence>
<protein>
    <recommendedName>
        <fullName evidence="4">ATP-dependent transcriptional regulator</fullName>
    </recommendedName>
</protein>
<keyword evidence="3" id="KW-1185">Reference proteome</keyword>
<dbReference type="AlphaFoldDB" id="A0A1H8QGF7"/>
<organism evidence="2 3">
    <name type="scientific">Salinihabitans flavidus</name>
    <dbReference type="NCBI Taxonomy" id="569882"/>
    <lineage>
        <taxon>Bacteria</taxon>
        <taxon>Pseudomonadati</taxon>
        <taxon>Pseudomonadota</taxon>
        <taxon>Alphaproteobacteria</taxon>
        <taxon>Rhodobacterales</taxon>
        <taxon>Roseobacteraceae</taxon>
        <taxon>Salinihabitans</taxon>
    </lineage>
</organism>
<accession>A0A1H8QGF7</accession>
<name>A0A1H8QGF7_9RHOB</name>
<dbReference type="OrthoDB" id="7823193at2"/>
<dbReference type="EMBL" id="FODS01000006">
    <property type="protein sequence ID" value="SEO53128.1"/>
    <property type="molecule type" value="Genomic_DNA"/>
</dbReference>
<evidence type="ECO:0000313" key="2">
    <source>
        <dbReference type="EMBL" id="SEO53128.1"/>
    </source>
</evidence>
<dbReference type="RefSeq" id="WP_093117032.1">
    <property type="nucleotide sequence ID" value="NZ_FODS01000006.1"/>
</dbReference>
<reference evidence="2 3" key="1">
    <citation type="submission" date="2016-10" db="EMBL/GenBank/DDBJ databases">
        <authorList>
            <person name="de Groot N.N."/>
        </authorList>
    </citation>
    <scope>NUCLEOTIDE SEQUENCE [LARGE SCALE GENOMIC DNA]</scope>
    <source>
        <strain evidence="2 3">DSM 27842</strain>
    </source>
</reference>
<dbReference type="InterPro" id="IPR021323">
    <property type="entry name" value="DUF2927"/>
</dbReference>
<proteinExistence type="predicted"/>
<feature type="chain" id="PRO_5011663213" description="ATP-dependent transcriptional regulator" evidence="1">
    <location>
        <begin position="21"/>
        <end position="460"/>
    </location>
</feature>
<gene>
    <name evidence="2" type="ORF">SAMN04490248_106151</name>
</gene>
<feature type="signal peptide" evidence="1">
    <location>
        <begin position="1"/>
        <end position="20"/>
    </location>
</feature>
<keyword evidence="1" id="KW-0732">Signal</keyword>